<protein>
    <submittedName>
        <fullName evidence="1">Uncharacterized protein</fullName>
    </submittedName>
</protein>
<dbReference type="AlphaFoldDB" id="A0A4Y2BBE9"/>
<evidence type="ECO:0000313" key="1">
    <source>
        <dbReference type="EMBL" id="GBL89378.1"/>
    </source>
</evidence>
<name>A0A4Y2BBE9_ARAVE</name>
<reference evidence="1 2" key="1">
    <citation type="journal article" date="2019" name="Sci. Rep.">
        <title>Orb-weaving spider Araneus ventricosus genome elucidates the spidroin gene catalogue.</title>
        <authorList>
            <person name="Kono N."/>
            <person name="Nakamura H."/>
            <person name="Ohtoshi R."/>
            <person name="Moran D.A.P."/>
            <person name="Shinohara A."/>
            <person name="Yoshida Y."/>
            <person name="Fujiwara M."/>
            <person name="Mori M."/>
            <person name="Tomita M."/>
            <person name="Arakawa K."/>
        </authorList>
    </citation>
    <scope>NUCLEOTIDE SEQUENCE [LARGE SCALE GENOMIC DNA]</scope>
</reference>
<accession>A0A4Y2BBE9</accession>
<keyword evidence="2" id="KW-1185">Reference proteome</keyword>
<dbReference type="Proteomes" id="UP000499080">
    <property type="component" value="Unassembled WGS sequence"/>
</dbReference>
<evidence type="ECO:0000313" key="2">
    <source>
        <dbReference type="Proteomes" id="UP000499080"/>
    </source>
</evidence>
<organism evidence="1 2">
    <name type="scientific">Araneus ventricosus</name>
    <name type="common">Orbweaver spider</name>
    <name type="synonym">Epeira ventricosa</name>
    <dbReference type="NCBI Taxonomy" id="182803"/>
    <lineage>
        <taxon>Eukaryota</taxon>
        <taxon>Metazoa</taxon>
        <taxon>Ecdysozoa</taxon>
        <taxon>Arthropoda</taxon>
        <taxon>Chelicerata</taxon>
        <taxon>Arachnida</taxon>
        <taxon>Araneae</taxon>
        <taxon>Araneomorphae</taxon>
        <taxon>Entelegynae</taxon>
        <taxon>Araneoidea</taxon>
        <taxon>Araneidae</taxon>
        <taxon>Araneus</taxon>
    </lineage>
</organism>
<sequence>MNHAQMTLELAPPLQTFTSHQREDVRPLRMIYHTTGPGRTSVESGFEPGTLRPLSRDLTTRPPLPYELLMSAAQMNELSSGERVDFSTASTLLIILMSYPEEGEIFMQLWSVTVLILD</sequence>
<proteinExistence type="predicted"/>
<dbReference type="EMBL" id="BGPR01000064">
    <property type="protein sequence ID" value="GBL89378.1"/>
    <property type="molecule type" value="Genomic_DNA"/>
</dbReference>
<gene>
    <name evidence="1" type="ORF">AVEN_225894_1</name>
</gene>
<comment type="caution">
    <text evidence="1">The sequence shown here is derived from an EMBL/GenBank/DDBJ whole genome shotgun (WGS) entry which is preliminary data.</text>
</comment>